<dbReference type="PANTHER" id="PTHR10434:SF64">
    <property type="entry name" value="1-ACYL-SN-GLYCEROL-3-PHOSPHATE ACYLTRANSFERASE-RELATED"/>
    <property type="match status" value="1"/>
</dbReference>
<proteinExistence type="predicted"/>
<protein>
    <submittedName>
        <fullName evidence="8">1-acyl-sn-glycerol-3-phosphate acyltransferase</fullName>
    </submittedName>
</protein>
<dbReference type="RefSeq" id="WP_211550205.1">
    <property type="nucleotide sequence ID" value="NZ_JAGTUF010000015.1"/>
</dbReference>
<reference evidence="8 9" key="1">
    <citation type="submission" date="2021-04" db="EMBL/GenBank/DDBJ databases">
        <title>Magnetospirillum sulfuroxidans sp. nov., a facultative chemolithoautotrophic sulfur-oxidizing alphaproteobacterium isolated from freshwater sediment and proposals for Paramagetospirillum gen. nov., and Magnetospirillaceae fam. nov.</title>
        <authorList>
            <person name="Koziaeva V."/>
            <person name="Geelhoed J.S."/>
            <person name="Sorokin D.Y."/>
            <person name="Grouzdev D.S."/>
        </authorList>
    </citation>
    <scope>NUCLEOTIDE SEQUENCE [LARGE SCALE GENOMIC DNA]</scope>
    <source>
        <strain evidence="8 9">J10</strain>
    </source>
</reference>
<accession>A0ABS5IEV3</accession>
<dbReference type="SUPFAM" id="SSF69593">
    <property type="entry name" value="Glycerol-3-phosphate (1)-acyltransferase"/>
    <property type="match status" value="1"/>
</dbReference>
<keyword evidence="5 8" id="KW-0012">Acyltransferase</keyword>
<dbReference type="InterPro" id="IPR002123">
    <property type="entry name" value="Plipid/glycerol_acylTrfase"/>
</dbReference>
<dbReference type="Proteomes" id="UP000680714">
    <property type="component" value="Unassembled WGS sequence"/>
</dbReference>
<feature type="transmembrane region" description="Helical" evidence="6">
    <location>
        <begin position="12"/>
        <end position="31"/>
    </location>
</feature>
<keyword evidence="6" id="KW-1133">Transmembrane helix</keyword>
<evidence type="ECO:0000256" key="6">
    <source>
        <dbReference type="SAM" id="Phobius"/>
    </source>
</evidence>
<feature type="domain" description="Phospholipid/glycerol acyltransferase" evidence="7">
    <location>
        <begin position="68"/>
        <end position="184"/>
    </location>
</feature>
<evidence type="ECO:0000259" key="7">
    <source>
        <dbReference type="SMART" id="SM00563"/>
    </source>
</evidence>
<dbReference type="GO" id="GO:0016746">
    <property type="term" value="F:acyltransferase activity"/>
    <property type="evidence" value="ECO:0007669"/>
    <property type="project" value="UniProtKB-KW"/>
</dbReference>
<gene>
    <name evidence="8" type="ORF">KEC16_14565</name>
</gene>
<evidence type="ECO:0000256" key="4">
    <source>
        <dbReference type="ARBA" id="ARBA00023098"/>
    </source>
</evidence>
<comment type="caution">
    <text evidence="8">The sequence shown here is derived from an EMBL/GenBank/DDBJ whole genome shotgun (WGS) entry which is preliminary data.</text>
</comment>
<name>A0ABS5IEV3_9PROT</name>
<organism evidence="8 9">
    <name type="scientific">Magnetospirillum sulfuroxidans</name>
    <dbReference type="NCBI Taxonomy" id="611300"/>
    <lineage>
        <taxon>Bacteria</taxon>
        <taxon>Pseudomonadati</taxon>
        <taxon>Pseudomonadota</taxon>
        <taxon>Alphaproteobacteria</taxon>
        <taxon>Rhodospirillales</taxon>
        <taxon>Rhodospirillaceae</taxon>
        <taxon>Magnetospirillum</taxon>
    </lineage>
</organism>
<keyword evidence="6" id="KW-0812">Transmembrane</keyword>
<keyword evidence="3" id="KW-0808">Transferase</keyword>
<dbReference type="CDD" id="cd07989">
    <property type="entry name" value="LPLAT_AGPAT-like"/>
    <property type="match status" value="1"/>
</dbReference>
<evidence type="ECO:0000313" key="8">
    <source>
        <dbReference type="EMBL" id="MBR9972944.1"/>
    </source>
</evidence>
<keyword evidence="6" id="KW-0472">Membrane</keyword>
<dbReference type="SMART" id="SM00563">
    <property type="entry name" value="PlsC"/>
    <property type="match status" value="1"/>
</dbReference>
<dbReference type="EMBL" id="JAGTUF010000015">
    <property type="protein sequence ID" value="MBR9972944.1"/>
    <property type="molecule type" value="Genomic_DNA"/>
</dbReference>
<keyword evidence="9" id="KW-1185">Reference proteome</keyword>
<comment type="pathway">
    <text evidence="1">Lipid metabolism.</text>
</comment>
<keyword evidence="4" id="KW-0443">Lipid metabolism</keyword>
<evidence type="ECO:0000256" key="5">
    <source>
        <dbReference type="ARBA" id="ARBA00023315"/>
    </source>
</evidence>
<dbReference type="Pfam" id="PF01553">
    <property type="entry name" value="Acyltransferase"/>
    <property type="match status" value="1"/>
</dbReference>
<sequence>MTNRFVGIVRFLGFVFWTLIAMGPYLVLLALRPHSCIGYTQRYFHIVARICGFKVKTRGIPVSVSGPVLYVCNHASYLDIIVLGSVIKANFIAKAEVAGWPGFGFLARIARTVFVARKRGGTAGERDALANRLKAGDSLMLFPEGTSNDGNRVLPFKSSLFAVAEMRGADDAPLPVQPVSIAYTRLDGMPLCRALRPFYAWYGDMTLGGHLLDALSLGEVVVEVIFHPVVNLAEFGDRKALSNHCHDVVTQGVVMALAGRLDAPVPLAH</sequence>
<evidence type="ECO:0000256" key="1">
    <source>
        <dbReference type="ARBA" id="ARBA00005189"/>
    </source>
</evidence>
<evidence type="ECO:0000256" key="3">
    <source>
        <dbReference type="ARBA" id="ARBA00022679"/>
    </source>
</evidence>
<evidence type="ECO:0000256" key="2">
    <source>
        <dbReference type="ARBA" id="ARBA00022516"/>
    </source>
</evidence>
<evidence type="ECO:0000313" key="9">
    <source>
        <dbReference type="Proteomes" id="UP000680714"/>
    </source>
</evidence>
<dbReference type="PANTHER" id="PTHR10434">
    <property type="entry name" value="1-ACYL-SN-GLYCEROL-3-PHOSPHATE ACYLTRANSFERASE"/>
    <property type="match status" value="1"/>
</dbReference>
<keyword evidence="2" id="KW-0444">Lipid biosynthesis</keyword>